<keyword evidence="3" id="KW-1185">Reference proteome</keyword>
<dbReference type="Proteomes" id="UP000824890">
    <property type="component" value="Unassembled WGS sequence"/>
</dbReference>
<dbReference type="SUPFAM" id="SSF55277">
    <property type="entry name" value="GYF domain"/>
    <property type="match status" value="1"/>
</dbReference>
<dbReference type="SUPFAM" id="SSF47592">
    <property type="entry name" value="SWIB/MDM2 domain"/>
    <property type="match status" value="1"/>
</dbReference>
<feature type="domain" description="GYF" evidence="1">
    <location>
        <begin position="340"/>
        <end position="396"/>
    </location>
</feature>
<dbReference type="PROSITE" id="PS50829">
    <property type="entry name" value="GYF"/>
    <property type="match status" value="1"/>
</dbReference>
<dbReference type="Gene3D" id="3.30.40.10">
    <property type="entry name" value="Zinc/RING finger domain, C3HC4 (zinc finger)"/>
    <property type="match status" value="1"/>
</dbReference>
<dbReference type="Pfam" id="PF02213">
    <property type="entry name" value="GYF"/>
    <property type="match status" value="1"/>
</dbReference>
<dbReference type="SMART" id="SM00444">
    <property type="entry name" value="GYF"/>
    <property type="match status" value="1"/>
</dbReference>
<dbReference type="InterPro" id="IPR003169">
    <property type="entry name" value="GYF"/>
</dbReference>
<dbReference type="InterPro" id="IPR035445">
    <property type="entry name" value="GYF-like_dom_sf"/>
</dbReference>
<sequence>GSDLLIFGSSALDCCAAMMPEIELMRVVADDDSYSSPPIEAPGFDSVDVKVKLEEDSDCLRSSTENTGESFSDFSEEEERRRRYLFRSLVLCDRIGCPKVYHPACVKRWHICTACQKDSFYMCYTCPYSVCKKCVRNSEYVVVRENKGFFGICMKTITLIENAAAEANTEKVQVDFDDQGSWEYLFKIYWVSLKEKLSLSLVDLTKARNPWKSSTSKRKITSRLDDGSSPRAYESDELLDFVRFMKNGDVSVLSRCDVQTLVLEYAFMRLFGKERVDRLEMLKLIDSHFLDQERSPVRYTSAGGVTETMSFQVDDRLNMSEQHQEGESQQLSTIDDLDLNLIWLYGDPDGKIHGPFSLMNLRQWNASGYFPPELRIWRLGEQQRGCGENESRKSFAWTEPDKLSLSLATFPGNSNTNYRKDGMLVKQRQMKRTLAIKNDVGLTGAAEKQVTATVQSCWKNWNAATPSSASNVRDSNSGLVSFTDNQEIDFLDLFSPTFKINFASDTMDWKPIVTVPDECDESMSDLLAEVEVMEFQKSLSSPTSTFRSSGELLNTPSTIVI</sequence>
<gene>
    <name evidence="2" type="ORF">HID58_074254</name>
</gene>
<dbReference type="InterPro" id="IPR036885">
    <property type="entry name" value="SWIB_MDM2_dom_sf"/>
</dbReference>
<evidence type="ECO:0000313" key="2">
    <source>
        <dbReference type="EMBL" id="KAH0867232.1"/>
    </source>
</evidence>
<comment type="caution">
    <text evidence="2">The sequence shown here is derived from an EMBL/GenBank/DDBJ whole genome shotgun (WGS) entry which is preliminary data.</text>
</comment>
<feature type="non-terminal residue" evidence="2">
    <location>
        <position position="1"/>
    </location>
</feature>
<name>A0ABQ7YGF0_BRANA</name>
<dbReference type="Gene3D" id="3.30.1490.40">
    <property type="match status" value="1"/>
</dbReference>
<dbReference type="EMBL" id="JAGKQM010000017">
    <property type="protein sequence ID" value="KAH0867232.1"/>
    <property type="molecule type" value="Genomic_DNA"/>
</dbReference>
<protein>
    <recommendedName>
        <fullName evidence="1">GYF domain-containing protein</fullName>
    </recommendedName>
</protein>
<evidence type="ECO:0000259" key="1">
    <source>
        <dbReference type="PROSITE" id="PS50829"/>
    </source>
</evidence>
<reference evidence="2 3" key="1">
    <citation type="submission" date="2021-05" db="EMBL/GenBank/DDBJ databases">
        <title>Genome Assembly of Synthetic Allotetraploid Brassica napus Reveals Homoeologous Exchanges between Subgenomes.</title>
        <authorList>
            <person name="Davis J.T."/>
        </authorList>
    </citation>
    <scope>NUCLEOTIDE SEQUENCE [LARGE SCALE GENOMIC DNA]</scope>
    <source>
        <strain evidence="3">cv. Da-Ae</strain>
        <tissue evidence="2">Seedling</tissue>
    </source>
</reference>
<evidence type="ECO:0000313" key="3">
    <source>
        <dbReference type="Proteomes" id="UP000824890"/>
    </source>
</evidence>
<proteinExistence type="predicted"/>
<organism evidence="2 3">
    <name type="scientific">Brassica napus</name>
    <name type="common">Rape</name>
    <dbReference type="NCBI Taxonomy" id="3708"/>
    <lineage>
        <taxon>Eukaryota</taxon>
        <taxon>Viridiplantae</taxon>
        <taxon>Streptophyta</taxon>
        <taxon>Embryophyta</taxon>
        <taxon>Tracheophyta</taxon>
        <taxon>Spermatophyta</taxon>
        <taxon>Magnoliopsida</taxon>
        <taxon>eudicotyledons</taxon>
        <taxon>Gunneridae</taxon>
        <taxon>Pentapetalae</taxon>
        <taxon>rosids</taxon>
        <taxon>malvids</taxon>
        <taxon>Brassicales</taxon>
        <taxon>Brassicaceae</taxon>
        <taxon>Brassiceae</taxon>
        <taxon>Brassica</taxon>
    </lineage>
</organism>
<dbReference type="PANTHER" id="PTHR46695:SF17">
    <property type="entry name" value="PHD FINGER FAMILY PROTEIN _ SWIB COMPLEX BAF60B DOMAIN-CONTAINING PROTEIN _ GYF DOMAIN-CONTAINING PROTEIN"/>
    <property type="match status" value="1"/>
</dbReference>
<accession>A0ABQ7YGF0</accession>
<dbReference type="InterPro" id="IPR013083">
    <property type="entry name" value="Znf_RING/FYVE/PHD"/>
</dbReference>
<dbReference type="CDD" id="cd00072">
    <property type="entry name" value="GYF"/>
    <property type="match status" value="1"/>
</dbReference>
<dbReference type="PANTHER" id="PTHR46695">
    <property type="entry name" value="ZINC FINGER CCCH DOMAIN-CONTAINING PROTEIN 44-RELATED"/>
    <property type="match status" value="1"/>
</dbReference>